<dbReference type="EMBL" id="ON887157">
    <property type="protein sequence ID" value="WBR14658.1"/>
    <property type="molecule type" value="Genomic_DNA"/>
</dbReference>
<name>A0AA95EGX3_9VIRU</name>
<dbReference type="Proteomes" id="UP001185135">
    <property type="component" value="Segment"/>
</dbReference>
<sequence>MMRGHGSFAQHNPRCASPARLPSPLGFYLSSVVAAIERDINRHYDDNDNSGSDNGAIDDAGAHHDVSIGMTSPPPPLSCTGAGPTSWFALAWPDAPAPGIVLPYAHRACADGPYDAHPIPTVLVRRPTWPERVVGGMTTGGETRAAQAVHPTQRHDLPKATRECLIDGGVVPPPGLPPPLEPCAHVPVVRATPRRAPSMRARRNSAQ</sequence>
<feature type="compositionally biased region" description="Low complexity" evidence="1">
    <location>
        <begin position="49"/>
        <end position="59"/>
    </location>
</feature>
<feature type="region of interest" description="Disordered" evidence="1">
    <location>
        <begin position="44"/>
        <end position="78"/>
    </location>
</feature>
<evidence type="ECO:0000313" key="2">
    <source>
        <dbReference type="EMBL" id="WBR14658.1"/>
    </source>
</evidence>
<organism evidence="2 3">
    <name type="scientific">Pandoravirus kuranda</name>
    <dbReference type="NCBI Taxonomy" id="3019033"/>
    <lineage>
        <taxon>Viruses</taxon>
        <taxon>Pandoravirus</taxon>
    </lineage>
</organism>
<evidence type="ECO:0000313" key="3">
    <source>
        <dbReference type="Proteomes" id="UP001185135"/>
    </source>
</evidence>
<gene>
    <name evidence="2" type="ORF">pkur_cds_484</name>
</gene>
<protein>
    <submittedName>
        <fullName evidence="2">Uncharacterized protein</fullName>
    </submittedName>
</protein>
<reference evidence="2" key="1">
    <citation type="submission" date="2022-06" db="EMBL/GenBank/DDBJ databases">
        <authorList>
            <person name="Legendre M."/>
            <person name="Claverie J.-M."/>
            <person name="Alempic J.-M."/>
            <person name="Abergel C."/>
        </authorList>
    </citation>
    <scope>NUCLEOTIDE SEQUENCE</scope>
    <source>
        <strain evidence="2">Kuranda</strain>
    </source>
</reference>
<evidence type="ECO:0000256" key="1">
    <source>
        <dbReference type="SAM" id="MobiDB-lite"/>
    </source>
</evidence>
<proteinExistence type="predicted"/>
<accession>A0AA95EGX3</accession>